<dbReference type="AlphaFoldDB" id="A0A316UZ42"/>
<dbReference type="EMBL" id="KZ819662">
    <property type="protein sequence ID" value="PWN30264.1"/>
    <property type="molecule type" value="Genomic_DNA"/>
</dbReference>
<sequence>MPIIKKDNGPLFTEGFNLPLINWLPSSGGGGGGGGGGRGGGSVSSGSSSSGGSRGGSSSGSSSRGGSTSSGKSGSVGYRPPGSSGGSIPSSSRSTVGTSYGNGYTAGTVGIYGSATTANGIPRSVVPQYYNFSGRPIGGLGREGIYGSGRYGSGYGGGYSSRGLLAGGTTRGFGFPFIYWPLTYPGYGDAGYYGSGEYNQTGRPGGRIKTSLLLAPVDVVQASNNFVLYGDDNSVVVVRKHLATACGTSDAEPKFAVDPNQAVQYYRASSFALLLEGYNNSQPLDAPADNATAINVPLTPLPTSVNMTYFNCLNSTLGQYLPLPYEGVDGSYVTNTENAARRVAGEPILALQAAWAAMLLVVLMQLVG</sequence>
<evidence type="ECO:0000256" key="1">
    <source>
        <dbReference type="SAM" id="MobiDB-lite"/>
    </source>
</evidence>
<dbReference type="OrthoDB" id="3365917at2759"/>
<feature type="region of interest" description="Disordered" evidence="1">
    <location>
        <begin position="25"/>
        <end position="96"/>
    </location>
</feature>
<feature type="compositionally biased region" description="Low complexity" evidence="1">
    <location>
        <begin position="59"/>
        <end position="96"/>
    </location>
</feature>
<protein>
    <submittedName>
        <fullName evidence="2">Uncharacterized protein</fullName>
    </submittedName>
</protein>
<reference evidence="2 3" key="1">
    <citation type="journal article" date="2018" name="Mol. Biol. Evol.">
        <title>Broad Genomic Sampling Reveals a Smut Pathogenic Ancestry of the Fungal Clade Ustilaginomycotina.</title>
        <authorList>
            <person name="Kijpornyongpan T."/>
            <person name="Mondo S.J."/>
            <person name="Barry K."/>
            <person name="Sandor L."/>
            <person name="Lee J."/>
            <person name="Lipzen A."/>
            <person name="Pangilinan J."/>
            <person name="LaButti K."/>
            <person name="Hainaut M."/>
            <person name="Henrissat B."/>
            <person name="Grigoriev I.V."/>
            <person name="Spatafora J.W."/>
            <person name="Aime M.C."/>
        </authorList>
    </citation>
    <scope>NUCLEOTIDE SEQUENCE [LARGE SCALE GENOMIC DNA]</scope>
    <source>
        <strain evidence="2 3">MCA 5214</strain>
    </source>
</reference>
<gene>
    <name evidence="2" type="ORF">BDZ90DRAFT_257351</name>
</gene>
<dbReference type="GeneID" id="37029770"/>
<organism evidence="2 3">
    <name type="scientific">Jaminaea rosea</name>
    <dbReference type="NCBI Taxonomy" id="1569628"/>
    <lineage>
        <taxon>Eukaryota</taxon>
        <taxon>Fungi</taxon>
        <taxon>Dikarya</taxon>
        <taxon>Basidiomycota</taxon>
        <taxon>Ustilaginomycotina</taxon>
        <taxon>Exobasidiomycetes</taxon>
        <taxon>Microstromatales</taxon>
        <taxon>Microstromatales incertae sedis</taxon>
        <taxon>Jaminaea</taxon>
    </lineage>
</organism>
<evidence type="ECO:0000313" key="3">
    <source>
        <dbReference type="Proteomes" id="UP000245884"/>
    </source>
</evidence>
<dbReference type="Proteomes" id="UP000245884">
    <property type="component" value="Unassembled WGS sequence"/>
</dbReference>
<dbReference type="RefSeq" id="XP_025364876.1">
    <property type="nucleotide sequence ID" value="XM_025507947.1"/>
</dbReference>
<feature type="compositionally biased region" description="Gly residues" evidence="1">
    <location>
        <begin position="27"/>
        <end position="43"/>
    </location>
</feature>
<evidence type="ECO:0000313" key="2">
    <source>
        <dbReference type="EMBL" id="PWN30264.1"/>
    </source>
</evidence>
<dbReference type="STRING" id="1569628.A0A316UZ42"/>
<name>A0A316UZ42_9BASI</name>
<keyword evidence="3" id="KW-1185">Reference proteome</keyword>
<proteinExistence type="predicted"/>
<accession>A0A316UZ42</accession>